<comment type="caution">
    <text evidence="3">The sequence shown here is derived from an EMBL/GenBank/DDBJ whole genome shotgun (WGS) entry which is preliminary data.</text>
</comment>
<reference evidence="3" key="1">
    <citation type="submission" date="2021-05" db="EMBL/GenBank/DDBJ databases">
        <title>The genome of the haptophyte Pavlova lutheri (Diacronema luteri, Pavlovales) - a model for lipid biosynthesis in eukaryotic algae.</title>
        <authorList>
            <person name="Hulatt C.J."/>
            <person name="Posewitz M.C."/>
        </authorList>
    </citation>
    <scope>NUCLEOTIDE SEQUENCE</scope>
    <source>
        <strain evidence="3">NIVA-4/92</strain>
    </source>
</reference>
<keyword evidence="2" id="KW-1133">Transmembrane helix</keyword>
<feature type="compositionally biased region" description="Basic and acidic residues" evidence="1">
    <location>
        <begin position="511"/>
        <end position="522"/>
    </location>
</feature>
<accession>A0A8J5XL60</accession>
<dbReference type="Proteomes" id="UP000751190">
    <property type="component" value="Unassembled WGS sequence"/>
</dbReference>
<feature type="region of interest" description="Disordered" evidence="1">
    <location>
        <begin position="725"/>
        <end position="757"/>
    </location>
</feature>
<dbReference type="EMBL" id="JAGTXO010000011">
    <property type="protein sequence ID" value="KAG8465089.1"/>
    <property type="molecule type" value="Genomic_DNA"/>
</dbReference>
<gene>
    <name evidence="3" type="ORF">KFE25_012452</name>
</gene>
<keyword evidence="4" id="KW-1185">Reference proteome</keyword>
<name>A0A8J5XL60_DIALT</name>
<dbReference type="AlphaFoldDB" id="A0A8J5XL60"/>
<proteinExistence type="predicted"/>
<feature type="compositionally biased region" description="Low complexity" evidence="1">
    <location>
        <begin position="523"/>
        <end position="538"/>
    </location>
</feature>
<feature type="compositionally biased region" description="Pro residues" evidence="1">
    <location>
        <begin position="612"/>
        <end position="622"/>
    </location>
</feature>
<feature type="region of interest" description="Disordered" evidence="1">
    <location>
        <begin position="598"/>
        <end position="681"/>
    </location>
</feature>
<feature type="region of interest" description="Disordered" evidence="1">
    <location>
        <begin position="493"/>
        <end position="570"/>
    </location>
</feature>
<keyword evidence="2" id="KW-0472">Membrane</keyword>
<feature type="compositionally biased region" description="Low complexity" evidence="1">
    <location>
        <begin position="548"/>
        <end position="562"/>
    </location>
</feature>
<evidence type="ECO:0000313" key="4">
    <source>
        <dbReference type="Proteomes" id="UP000751190"/>
    </source>
</evidence>
<evidence type="ECO:0000256" key="2">
    <source>
        <dbReference type="SAM" id="Phobius"/>
    </source>
</evidence>
<keyword evidence="2" id="KW-0812">Transmembrane</keyword>
<feature type="compositionally biased region" description="Low complexity" evidence="1">
    <location>
        <begin position="663"/>
        <end position="681"/>
    </location>
</feature>
<evidence type="ECO:0000313" key="3">
    <source>
        <dbReference type="EMBL" id="KAG8465089.1"/>
    </source>
</evidence>
<organism evidence="3 4">
    <name type="scientific">Diacronema lutheri</name>
    <name type="common">Unicellular marine alga</name>
    <name type="synonym">Monochrysis lutheri</name>
    <dbReference type="NCBI Taxonomy" id="2081491"/>
    <lineage>
        <taxon>Eukaryota</taxon>
        <taxon>Haptista</taxon>
        <taxon>Haptophyta</taxon>
        <taxon>Pavlovophyceae</taxon>
        <taxon>Pavlovales</taxon>
        <taxon>Pavlovaceae</taxon>
        <taxon>Diacronema</taxon>
    </lineage>
</organism>
<protein>
    <submittedName>
        <fullName evidence="3">Uncharacterized protein</fullName>
    </submittedName>
</protein>
<feature type="transmembrane region" description="Helical" evidence="2">
    <location>
        <begin position="15"/>
        <end position="33"/>
    </location>
</feature>
<feature type="transmembrane region" description="Helical" evidence="2">
    <location>
        <begin position="397"/>
        <end position="419"/>
    </location>
</feature>
<sequence length="757" mass="77841">MPPWSACLYQAGADSLQYLVLALAFAIVTALFTGRRAETVGALHRAASVAWREFAKLALVLSARVSCSAGSIGCAKLRLIVTVDFTLAGSISDWNHKSATGRANIAALEAMFADNLLIARNLVRVRTVIAASVRVSLDVLQPYTAADFPPEGVAALVGAKLPLLSAALSTSGSFALESSFRVSEAQPLIGYNCLCPSGTGFAPKRQFPPVLFDGSTVARNWTCSAAILHLQTIGDGDRTYPNGCSAFRDELSRTTGETALKELLEYFLTSHCCAPDEPDAGCAVCDSGIARDGGTVVPERYRTSQEGLRTCFDVQGRGYANLARAGAFRERSDDVGCGSLRSAWDSPSNRAVTHVERLVLERRCCVPPEAPRDDDDESDSIAEVTAEIARQLPLGTVIGIAIGCVLLVLCCATAAYVLLLRRAPGAQRWLSYPKVRAFQPVSAGSSRAQLEARAPTACGAAEGGGPAQQAPRLRFWQRGPLLGTRGSAALVAPNREAQPQPPQPAAGVGSAEERAVVAEVEHGAAASSAASGNSASGERPPRPPPGPITIVRRGSNPQLEPLAQPPAPPFEAALGTAARAQPTAAAAAETRVVSIAQGSSGAMQRGASGPFAPQPPSGPPPSTCARTASSQRLGIVPAVDIAPPTRGSPTAAVARPAPPAPRAPNAAQPRPPAQAGAGSASRPFFGFASRAFRGVAIGAPTAPSACQAAAASSAAFDQPAGAGDAQILLPAQRPRPQGGVAPRADGASASEDAGLEA</sequence>
<evidence type="ECO:0000256" key="1">
    <source>
        <dbReference type="SAM" id="MobiDB-lite"/>
    </source>
</evidence>